<dbReference type="EMBL" id="CP012673">
    <property type="protein sequence ID" value="AUX42701.1"/>
    <property type="molecule type" value="Genomic_DNA"/>
</dbReference>
<accession>A0A2L0ETS2</accession>
<dbReference type="AlphaFoldDB" id="A0A2L0ETS2"/>
<sequence length="52" mass="5496">MQQRSEPSSAVFEELSPIDELVAAPPPRAQGAAAIGAGVRATMWSSRARRST</sequence>
<evidence type="ECO:0000313" key="1">
    <source>
        <dbReference type="EMBL" id="AUX42701.1"/>
    </source>
</evidence>
<proteinExistence type="predicted"/>
<name>A0A2L0ETS2_SORCE</name>
<gene>
    <name evidence="1" type="ORF">SOCE26_041340</name>
</gene>
<dbReference type="Proteomes" id="UP000238348">
    <property type="component" value="Chromosome"/>
</dbReference>
<dbReference type="RefSeq" id="WP_159397125.1">
    <property type="nucleotide sequence ID" value="NZ_CP012673.1"/>
</dbReference>
<organism evidence="1 2">
    <name type="scientific">Sorangium cellulosum</name>
    <name type="common">Polyangium cellulosum</name>
    <dbReference type="NCBI Taxonomy" id="56"/>
    <lineage>
        <taxon>Bacteria</taxon>
        <taxon>Pseudomonadati</taxon>
        <taxon>Myxococcota</taxon>
        <taxon>Polyangia</taxon>
        <taxon>Polyangiales</taxon>
        <taxon>Polyangiaceae</taxon>
        <taxon>Sorangium</taxon>
    </lineage>
</organism>
<protein>
    <submittedName>
        <fullName evidence="1">Uncharacterized protein</fullName>
    </submittedName>
</protein>
<evidence type="ECO:0000313" key="2">
    <source>
        <dbReference type="Proteomes" id="UP000238348"/>
    </source>
</evidence>
<reference evidence="1 2" key="1">
    <citation type="submission" date="2015-09" db="EMBL/GenBank/DDBJ databases">
        <title>Sorangium comparison.</title>
        <authorList>
            <person name="Zaburannyi N."/>
            <person name="Bunk B."/>
            <person name="Overmann J."/>
            <person name="Mueller R."/>
        </authorList>
    </citation>
    <scope>NUCLEOTIDE SEQUENCE [LARGE SCALE GENOMIC DNA]</scope>
    <source>
        <strain evidence="1 2">So ce26</strain>
    </source>
</reference>